<reference evidence="6" key="1">
    <citation type="submission" date="2019-09" db="EMBL/GenBank/DDBJ databases">
        <title>Characterisation of the sponge microbiome using genome-centric metagenomics.</title>
        <authorList>
            <person name="Engelberts J.P."/>
            <person name="Robbins S.J."/>
            <person name="De Goeij J.M."/>
            <person name="Aranda M."/>
            <person name="Bell S.C."/>
            <person name="Webster N.S."/>
        </authorList>
    </citation>
    <scope>NUCLEOTIDE SEQUENCE</scope>
    <source>
        <strain evidence="6">SB0664_bin_27</strain>
    </source>
</reference>
<protein>
    <submittedName>
        <fullName evidence="6">Glycosyltransferase family 4 protein</fullName>
    </submittedName>
</protein>
<evidence type="ECO:0000259" key="5">
    <source>
        <dbReference type="Pfam" id="PF13439"/>
    </source>
</evidence>
<dbReference type="InterPro" id="IPR028098">
    <property type="entry name" value="Glyco_trans_4-like_N"/>
</dbReference>
<feature type="domain" description="Glycosyl transferase family 1" evidence="4">
    <location>
        <begin position="194"/>
        <end position="361"/>
    </location>
</feature>
<sequence length="386" mass="41599">MTPRPILFVDHADALGGAERSLLLLMTFLDRDRWQPHLVAPPGPLAEEASGAGIPVHLQDLPRLRGSSRSLLDLWQEAVRISRTAREVGAVLVHSNTVRATAYASLAARLALRPLVWHMRDFWLSEAEPAAKWADGLGKSIFCRLAGRVVANSRAVAEHLPCSAKASVLHNGIDLSHFDQAHTAADNRAAICRAAGFPLDAPIAGMIGRTRPWKGQDAFLQMAKQVRAAVPDCRFLIVGGDPFGVQDDYEARLLELRSQSGLADSVHWTGQLADVRPPLAAMDLFVHPGAPEPFGLVNIEAMAMGKPVVAFGHGALPEIVLDGETGLLVAPGDTNALAASVSRLLRDPTESRKMGRAGRQRVDDHFRIERTVAGLDALYQGLLKAG</sequence>
<comment type="caution">
    <text evidence="6">The sequence shown here is derived from an EMBL/GenBank/DDBJ whole genome shotgun (WGS) entry which is preliminary data.</text>
</comment>
<name>A0A6B0YQU5_9CHLR</name>
<dbReference type="SUPFAM" id="SSF53756">
    <property type="entry name" value="UDP-Glycosyltransferase/glycogen phosphorylase"/>
    <property type="match status" value="1"/>
</dbReference>
<dbReference type="Pfam" id="PF13439">
    <property type="entry name" value="Glyco_transf_4"/>
    <property type="match status" value="1"/>
</dbReference>
<evidence type="ECO:0000259" key="4">
    <source>
        <dbReference type="Pfam" id="PF00534"/>
    </source>
</evidence>
<dbReference type="AlphaFoldDB" id="A0A6B0YQU5"/>
<dbReference type="CDD" id="cd03801">
    <property type="entry name" value="GT4_PimA-like"/>
    <property type="match status" value="1"/>
</dbReference>
<dbReference type="GO" id="GO:0016757">
    <property type="term" value="F:glycosyltransferase activity"/>
    <property type="evidence" value="ECO:0007669"/>
    <property type="project" value="UniProtKB-KW"/>
</dbReference>
<evidence type="ECO:0000313" key="6">
    <source>
        <dbReference type="EMBL" id="MXY92525.1"/>
    </source>
</evidence>
<dbReference type="Gene3D" id="3.40.50.2000">
    <property type="entry name" value="Glycogen Phosphorylase B"/>
    <property type="match status" value="2"/>
</dbReference>
<keyword evidence="3 6" id="KW-0808">Transferase</keyword>
<proteinExistence type="inferred from homology"/>
<gene>
    <name evidence="6" type="ORF">F4Y42_03655</name>
</gene>
<evidence type="ECO:0000256" key="3">
    <source>
        <dbReference type="ARBA" id="ARBA00022679"/>
    </source>
</evidence>
<dbReference type="Pfam" id="PF00534">
    <property type="entry name" value="Glycos_transf_1"/>
    <property type="match status" value="1"/>
</dbReference>
<comment type="similarity">
    <text evidence="1">Belongs to the glycosyltransferase group 1 family. Glycosyltransferase 4 subfamily.</text>
</comment>
<accession>A0A6B0YQU5</accession>
<organism evidence="6">
    <name type="scientific">Caldilineaceae bacterium SB0664_bin_27</name>
    <dbReference type="NCBI Taxonomy" id="2605260"/>
    <lineage>
        <taxon>Bacteria</taxon>
        <taxon>Bacillati</taxon>
        <taxon>Chloroflexota</taxon>
        <taxon>Caldilineae</taxon>
        <taxon>Caldilineales</taxon>
        <taxon>Caldilineaceae</taxon>
    </lineage>
</organism>
<dbReference type="PANTHER" id="PTHR12526:SF640">
    <property type="entry name" value="COLANIC ACID BIOSYNTHESIS GLYCOSYLTRANSFERASE WCAL-RELATED"/>
    <property type="match status" value="1"/>
</dbReference>
<dbReference type="EMBL" id="VXRG01000035">
    <property type="protein sequence ID" value="MXY92525.1"/>
    <property type="molecule type" value="Genomic_DNA"/>
</dbReference>
<dbReference type="InterPro" id="IPR001296">
    <property type="entry name" value="Glyco_trans_1"/>
</dbReference>
<keyword evidence="2" id="KW-0328">Glycosyltransferase</keyword>
<evidence type="ECO:0000256" key="2">
    <source>
        <dbReference type="ARBA" id="ARBA00022676"/>
    </source>
</evidence>
<dbReference type="PANTHER" id="PTHR12526">
    <property type="entry name" value="GLYCOSYLTRANSFERASE"/>
    <property type="match status" value="1"/>
</dbReference>
<evidence type="ECO:0000256" key="1">
    <source>
        <dbReference type="ARBA" id="ARBA00009481"/>
    </source>
</evidence>
<feature type="domain" description="Glycosyltransferase subfamily 4-like N-terminal" evidence="5">
    <location>
        <begin position="16"/>
        <end position="176"/>
    </location>
</feature>